<feature type="transmembrane region" description="Helical" evidence="9">
    <location>
        <begin position="82"/>
        <end position="100"/>
    </location>
</feature>
<evidence type="ECO:0000256" key="7">
    <source>
        <dbReference type="ARBA" id="ARBA00022989"/>
    </source>
</evidence>
<evidence type="ECO:0000256" key="8">
    <source>
        <dbReference type="ARBA" id="ARBA00023136"/>
    </source>
</evidence>
<keyword evidence="7 9" id="KW-1133">Transmembrane helix</keyword>
<dbReference type="NCBIfam" id="TIGR00796">
    <property type="entry name" value="livcs"/>
    <property type="match status" value="1"/>
</dbReference>
<protein>
    <recommendedName>
        <fullName evidence="9">Branched-chain amino acid transport system carrier protein</fullName>
    </recommendedName>
</protein>
<evidence type="ECO:0000256" key="4">
    <source>
        <dbReference type="ARBA" id="ARBA00022475"/>
    </source>
</evidence>
<sequence>MEKKNNDFIVLGLALFAMFFGAGNLLFPPALGLAAGKSWIICGIGFFITAIGMPLLGIIAGAKAGGSVDDIGNKVGKLFSKVFASIIILAIGPLLAIPRTGATTYEMGIKPIFPNVSVVLVSAVFFALTLYFVIKPSKMIDKIAKILTPALILMILLIIGKGIISPLGTPTVAMEGNAISKGFTDGYQTMDALASLVFGIVILNSIKDKGYTNVKDQVSITIKAGIVAALGLAVVYGGLIYLGASSSGLFPADIPMAQLLMSITDNLLGSFGKVALGIVVTLACLTTSIGLTATVGNFFSNLTNGKLSYSMVVIITTLFSGIFACIGVDSIVAIAVPLLVTVYPVAIVLIIMASVDELMPPASYPGAVLGSFLISLNDGLGILNIKLGLLNTLASKMPFSGLGFGWILPALIGGTISTFILKSRYTDTAKKVC</sequence>
<dbReference type="RefSeq" id="WP_277732178.1">
    <property type="nucleotide sequence ID" value="NZ_CP120733.1"/>
</dbReference>
<keyword evidence="6 9" id="KW-0029">Amino-acid transport</keyword>
<feature type="transmembrane region" description="Helical" evidence="9">
    <location>
        <begin position="403"/>
        <end position="421"/>
    </location>
</feature>
<evidence type="ECO:0000313" key="11">
    <source>
        <dbReference type="Proteomes" id="UP001222800"/>
    </source>
</evidence>
<dbReference type="Pfam" id="PF05525">
    <property type="entry name" value="Branch_AA_trans"/>
    <property type="match status" value="1"/>
</dbReference>
<gene>
    <name evidence="10" type="primary">brnQ</name>
    <name evidence="10" type="ORF">P4S50_17865</name>
</gene>
<accession>A0ABY8EH90</accession>
<keyword evidence="8 9" id="KW-0472">Membrane</keyword>
<dbReference type="InterPro" id="IPR004685">
    <property type="entry name" value="Brnchd-chn_aa_trnsp_Livcs"/>
</dbReference>
<feature type="transmembrane region" description="Helical" evidence="9">
    <location>
        <begin position="307"/>
        <end position="324"/>
    </location>
</feature>
<keyword evidence="5 9" id="KW-0812">Transmembrane</keyword>
<name>A0ABY8EH90_9FIRM</name>
<keyword evidence="4" id="KW-1003">Cell membrane</keyword>
<dbReference type="PANTHER" id="PTHR30588">
    <property type="entry name" value="BRANCHED-CHAIN AMINO ACID TRANSPORT SYSTEM 2 CARRIER PROTEIN"/>
    <property type="match status" value="1"/>
</dbReference>
<feature type="transmembrane region" description="Helical" evidence="9">
    <location>
        <begin position="146"/>
        <end position="167"/>
    </location>
</feature>
<evidence type="ECO:0000256" key="6">
    <source>
        <dbReference type="ARBA" id="ARBA00022970"/>
    </source>
</evidence>
<feature type="transmembrane region" description="Helical" evidence="9">
    <location>
        <begin position="274"/>
        <end position="295"/>
    </location>
</feature>
<dbReference type="Proteomes" id="UP001222800">
    <property type="component" value="Chromosome"/>
</dbReference>
<keyword evidence="11" id="KW-1185">Reference proteome</keyword>
<proteinExistence type="inferred from homology"/>
<reference evidence="10 11" key="1">
    <citation type="submission" date="2023-03" db="EMBL/GenBank/DDBJ databases">
        <title>Complete genome sequence of Tepidibacter sp. SWIR-1, isolated from a deep-sea hydrothermal vent.</title>
        <authorList>
            <person name="Li X."/>
        </authorList>
    </citation>
    <scope>NUCLEOTIDE SEQUENCE [LARGE SCALE GENOMIC DNA]</scope>
    <source>
        <strain evidence="10 11">SWIR-1</strain>
    </source>
</reference>
<feature type="transmembrane region" description="Helical" evidence="9">
    <location>
        <begin position="112"/>
        <end position="134"/>
    </location>
</feature>
<evidence type="ECO:0000256" key="9">
    <source>
        <dbReference type="RuleBase" id="RU362122"/>
    </source>
</evidence>
<comment type="subcellular location">
    <subcellularLocation>
        <location evidence="1 9">Cell membrane</location>
        <topology evidence="1 9">Multi-pass membrane protein</topology>
    </subcellularLocation>
</comment>
<feature type="transmembrane region" description="Helical" evidence="9">
    <location>
        <begin position="218"/>
        <end position="242"/>
    </location>
</feature>
<evidence type="ECO:0000256" key="1">
    <source>
        <dbReference type="ARBA" id="ARBA00004651"/>
    </source>
</evidence>
<feature type="transmembrane region" description="Helical" evidence="9">
    <location>
        <begin position="38"/>
        <end position="61"/>
    </location>
</feature>
<evidence type="ECO:0000313" key="10">
    <source>
        <dbReference type="EMBL" id="WFD10200.1"/>
    </source>
</evidence>
<feature type="transmembrane region" description="Helical" evidence="9">
    <location>
        <begin position="330"/>
        <end position="352"/>
    </location>
</feature>
<evidence type="ECO:0000256" key="2">
    <source>
        <dbReference type="ARBA" id="ARBA00008540"/>
    </source>
</evidence>
<organism evidence="10 11">
    <name type="scientific">Tepidibacter hydrothermalis</name>
    <dbReference type="NCBI Taxonomy" id="3036126"/>
    <lineage>
        <taxon>Bacteria</taxon>
        <taxon>Bacillati</taxon>
        <taxon>Bacillota</taxon>
        <taxon>Clostridia</taxon>
        <taxon>Peptostreptococcales</taxon>
        <taxon>Peptostreptococcaceae</taxon>
        <taxon>Tepidibacter</taxon>
    </lineage>
</organism>
<feature type="transmembrane region" description="Helical" evidence="9">
    <location>
        <begin position="187"/>
        <end position="206"/>
    </location>
</feature>
<evidence type="ECO:0000256" key="3">
    <source>
        <dbReference type="ARBA" id="ARBA00022448"/>
    </source>
</evidence>
<keyword evidence="3 9" id="KW-0813">Transport</keyword>
<comment type="similarity">
    <text evidence="2 9">Belongs to the branched chain amino acid transporter family.</text>
</comment>
<dbReference type="PANTHER" id="PTHR30588:SF0">
    <property type="entry name" value="BRANCHED-CHAIN AMINO ACID PERMEASE BRNQ"/>
    <property type="match status" value="1"/>
</dbReference>
<comment type="function">
    <text evidence="9">Component of the transport system for branched-chain amino acids.</text>
</comment>
<feature type="transmembrane region" description="Helical" evidence="9">
    <location>
        <begin position="364"/>
        <end position="383"/>
    </location>
</feature>
<dbReference type="EMBL" id="CP120733">
    <property type="protein sequence ID" value="WFD10200.1"/>
    <property type="molecule type" value="Genomic_DNA"/>
</dbReference>
<evidence type="ECO:0000256" key="5">
    <source>
        <dbReference type="ARBA" id="ARBA00022692"/>
    </source>
</evidence>
<feature type="transmembrane region" description="Helical" evidence="9">
    <location>
        <begin position="7"/>
        <end position="26"/>
    </location>
</feature>